<dbReference type="InParanoid" id="A0A1I4HRR5"/>
<name>A0A1I4HRR5_9ACTN</name>
<reference evidence="2 3" key="1">
    <citation type="submission" date="2016-10" db="EMBL/GenBank/DDBJ databases">
        <authorList>
            <person name="de Groot N.N."/>
        </authorList>
    </citation>
    <scope>NUCLEOTIDE SEQUENCE [LARGE SCALE GENOMIC DNA]</scope>
    <source>
        <strain evidence="2 3">DSM 45317</strain>
    </source>
</reference>
<dbReference type="AlphaFoldDB" id="A0A1I4HRR5"/>
<dbReference type="PANTHER" id="PTHR43798:SF33">
    <property type="entry name" value="HYDROLASE, PUTATIVE (AFU_ORTHOLOGUE AFUA_2G14860)-RELATED"/>
    <property type="match status" value="1"/>
</dbReference>
<keyword evidence="3" id="KW-1185">Reference proteome</keyword>
<dbReference type="OrthoDB" id="3249793at2"/>
<evidence type="ECO:0000313" key="2">
    <source>
        <dbReference type="EMBL" id="SFL44046.1"/>
    </source>
</evidence>
<dbReference type="GO" id="GO:0016020">
    <property type="term" value="C:membrane"/>
    <property type="evidence" value="ECO:0007669"/>
    <property type="project" value="TreeGrafter"/>
</dbReference>
<dbReference type="STRING" id="504800.SAMN04488085_11163"/>
<dbReference type="PANTHER" id="PTHR43798">
    <property type="entry name" value="MONOACYLGLYCEROL LIPASE"/>
    <property type="match status" value="1"/>
</dbReference>
<dbReference type="RefSeq" id="WP_091326939.1">
    <property type="nucleotide sequence ID" value="NZ_FOSW01000011.1"/>
</dbReference>
<evidence type="ECO:0000313" key="3">
    <source>
        <dbReference type="Proteomes" id="UP000199152"/>
    </source>
</evidence>
<evidence type="ECO:0000259" key="1">
    <source>
        <dbReference type="Pfam" id="PF12697"/>
    </source>
</evidence>
<dbReference type="InterPro" id="IPR050266">
    <property type="entry name" value="AB_hydrolase_sf"/>
</dbReference>
<organism evidence="2 3">
    <name type="scientific">Geodermatophilus ruber</name>
    <dbReference type="NCBI Taxonomy" id="504800"/>
    <lineage>
        <taxon>Bacteria</taxon>
        <taxon>Bacillati</taxon>
        <taxon>Actinomycetota</taxon>
        <taxon>Actinomycetes</taxon>
        <taxon>Geodermatophilales</taxon>
        <taxon>Geodermatophilaceae</taxon>
        <taxon>Geodermatophilus</taxon>
    </lineage>
</organism>
<dbReference type="GO" id="GO:0003824">
    <property type="term" value="F:catalytic activity"/>
    <property type="evidence" value="ECO:0007669"/>
    <property type="project" value="UniProtKB-ARBA"/>
</dbReference>
<dbReference type="Gene3D" id="3.40.50.1820">
    <property type="entry name" value="alpha/beta hydrolase"/>
    <property type="match status" value="1"/>
</dbReference>
<dbReference type="InterPro" id="IPR029058">
    <property type="entry name" value="AB_hydrolase_fold"/>
</dbReference>
<sequence length="268" mass="28791">MTDSAAGPTRTRVPMGSGEISLFRRGSGRPVLFLHAAGGAGNWEPFHERMSQSVDLIAPDHPGFGHSDELPEVATMADLVQHYIALLDELGIDRLDVVGASFGGWTAAELTSTIPDRVEHLVLMAPAGLEVPEAPPADLFSMAPPDLVRALFYDDALVEAALSAPPTPEAIAQTEKDMAAFARFARDPYLHNPELPARLPRITCPTLVIAAEIDVIVPREHSEAYAKAIPGAELRDLPRTRHGLHHERPDEVAAEVLGFITGSEAAAR</sequence>
<accession>A0A1I4HRR5</accession>
<dbReference type="InterPro" id="IPR000073">
    <property type="entry name" value="AB_hydrolase_1"/>
</dbReference>
<dbReference type="Proteomes" id="UP000199152">
    <property type="component" value="Unassembled WGS sequence"/>
</dbReference>
<feature type="domain" description="AB hydrolase-1" evidence="1">
    <location>
        <begin position="31"/>
        <end position="254"/>
    </location>
</feature>
<dbReference type="Pfam" id="PF12697">
    <property type="entry name" value="Abhydrolase_6"/>
    <property type="match status" value="1"/>
</dbReference>
<dbReference type="PRINTS" id="PR00111">
    <property type="entry name" value="ABHYDROLASE"/>
</dbReference>
<protein>
    <submittedName>
        <fullName evidence="2">Pimeloyl-ACP methyl ester carboxylesterase</fullName>
    </submittedName>
</protein>
<proteinExistence type="predicted"/>
<dbReference type="EMBL" id="FOSW01000011">
    <property type="protein sequence ID" value="SFL44046.1"/>
    <property type="molecule type" value="Genomic_DNA"/>
</dbReference>
<dbReference type="SUPFAM" id="SSF53474">
    <property type="entry name" value="alpha/beta-Hydrolases"/>
    <property type="match status" value="1"/>
</dbReference>
<gene>
    <name evidence="2" type="ORF">SAMN04488085_11163</name>
</gene>